<keyword evidence="2" id="KW-1185">Reference proteome</keyword>
<reference evidence="1 2" key="1">
    <citation type="submission" date="2020-03" db="EMBL/GenBank/DDBJ databases">
        <authorList>
            <person name="Chen G."/>
            <person name="Lin M."/>
            <person name="Fu H."/>
        </authorList>
    </citation>
    <scope>NUCLEOTIDE SEQUENCE [LARGE SCALE GENOMIC DNA]</scope>
</reference>
<proteinExistence type="predicted"/>
<gene>
    <name evidence="1" type="ORF">phiV141_44</name>
</gene>
<dbReference type="EMBL" id="MT227925">
    <property type="protein sequence ID" value="QMP18303.1"/>
    <property type="molecule type" value="Genomic_DNA"/>
</dbReference>
<name>A0A7D7EWN2_9CAUD</name>
<organism evidence="1 2">
    <name type="scientific">Vibrio phage phiV141</name>
    <dbReference type="NCBI Taxonomy" id="2723905"/>
    <lineage>
        <taxon>Viruses</taxon>
        <taxon>Duplodnaviria</taxon>
        <taxon>Heunggongvirae</taxon>
        <taxon>Uroviricota</taxon>
        <taxon>Caudoviricetes</taxon>
        <taxon>Autographivirales</taxon>
        <taxon>Autographivirales incertae sedis</taxon>
        <taxon>Fujianvirus</taxon>
        <taxon>Fujianvirus V141</taxon>
    </lineage>
</organism>
<protein>
    <submittedName>
        <fullName evidence="1">Uncharacterized protein</fullName>
    </submittedName>
</protein>
<sequence>MRSARAQVSSVEYTGNKTFGQDTQRGYLFVTMGAGAAGTIEFGNGGGKIPIAAEGFIEPYIVPTSEFTIECTGSYVVLTTQSTHELAT</sequence>
<evidence type="ECO:0000313" key="2">
    <source>
        <dbReference type="Proteomes" id="UP000514515"/>
    </source>
</evidence>
<accession>A0A7D7EWN2</accession>
<evidence type="ECO:0000313" key="1">
    <source>
        <dbReference type="EMBL" id="QMP18303.1"/>
    </source>
</evidence>
<dbReference type="Proteomes" id="UP000514515">
    <property type="component" value="Segment"/>
</dbReference>